<gene>
    <name evidence="2" type="ORF">J5Y06_13700</name>
</gene>
<dbReference type="Proteomes" id="UP000666240">
    <property type="component" value="Unassembled WGS sequence"/>
</dbReference>
<dbReference type="RefSeq" id="WP_209335743.1">
    <property type="nucleotide sequence ID" value="NZ_JAGIYY010000004.1"/>
</dbReference>
<organism evidence="2 3">
    <name type="scientific">Tianweitania sediminis</name>
    <dbReference type="NCBI Taxonomy" id="1502156"/>
    <lineage>
        <taxon>Bacteria</taxon>
        <taxon>Pseudomonadati</taxon>
        <taxon>Pseudomonadota</taxon>
        <taxon>Alphaproteobacteria</taxon>
        <taxon>Hyphomicrobiales</taxon>
        <taxon>Phyllobacteriaceae</taxon>
        <taxon>Tianweitania</taxon>
    </lineage>
</organism>
<keyword evidence="1" id="KW-1133">Transmembrane helix</keyword>
<keyword evidence="3" id="KW-1185">Reference proteome</keyword>
<dbReference type="EMBL" id="JAGIYY010000004">
    <property type="protein sequence ID" value="MBP0439710.1"/>
    <property type="molecule type" value="Genomic_DNA"/>
</dbReference>
<reference evidence="2" key="1">
    <citation type="submission" date="2021-03" db="EMBL/GenBank/DDBJ databases">
        <title>Genome sequencing and assembly of Tianweitania sediminis.</title>
        <authorList>
            <person name="Chhetri G."/>
        </authorList>
    </citation>
    <scope>NUCLEOTIDE SEQUENCE</scope>
    <source>
        <strain evidence="2">Z8</strain>
    </source>
</reference>
<proteinExistence type="predicted"/>
<feature type="transmembrane region" description="Helical" evidence="1">
    <location>
        <begin position="51"/>
        <end position="76"/>
    </location>
</feature>
<dbReference type="PANTHER" id="PTHR38442">
    <property type="entry name" value="INNER MEMBRANE PROTEIN-RELATED"/>
    <property type="match status" value="1"/>
</dbReference>
<dbReference type="InterPro" id="IPR007383">
    <property type="entry name" value="DUF445"/>
</dbReference>
<evidence type="ECO:0000313" key="2">
    <source>
        <dbReference type="EMBL" id="MBP0439710.1"/>
    </source>
</evidence>
<dbReference type="GO" id="GO:0005886">
    <property type="term" value="C:plasma membrane"/>
    <property type="evidence" value="ECO:0007669"/>
    <property type="project" value="TreeGrafter"/>
</dbReference>
<dbReference type="Pfam" id="PF04286">
    <property type="entry name" value="DUF445"/>
    <property type="match status" value="1"/>
</dbReference>
<sequence>MQQSVSISQRADDAAKLAALQRVKAYATAALVVCVAVFIVCRLYADVSPVIGFIGAFAEAAAIGGLADWYAVVALFRRPLGLPIPHTAIIPTNQARIADNLGGFIETNFLAPDAVRRKLGELDFAAQVAEWLSDAKRSEALSNFVARLVPRMLEAVEGSGLRTFVAQRVTEQVQKVEVGPLVADVLSTFTQDRRHQKLFDELIDLISRFLTDEDAQASLRDRIRAELPTLAKFFRADAYLLRKIVRSSATLITEIKADDDHPMRHEFDRFVDNFINDLRTSEDYRGRMDKLKQDFLARPELKTLARDMWKEARAFIERDAGADDSTLRRHLTAMFVEVGESLADDPRIRSEMNEGFVITLTSFVEAQKGGVSSFISEQVRSWDLGQLTRLIELNVGRDLQYIRFNGMLIGGIAGVALHTLEVLVLS</sequence>
<comment type="caution">
    <text evidence="2">The sequence shown here is derived from an EMBL/GenBank/DDBJ whole genome shotgun (WGS) entry which is preliminary data.</text>
</comment>
<feature type="transmembrane region" description="Helical" evidence="1">
    <location>
        <begin position="25"/>
        <end position="45"/>
    </location>
</feature>
<evidence type="ECO:0000256" key="1">
    <source>
        <dbReference type="SAM" id="Phobius"/>
    </source>
</evidence>
<dbReference type="AlphaFoldDB" id="A0A8J7UKB4"/>
<accession>A0A8J7UKB4</accession>
<keyword evidence="1" id="KW-0472">Membrane</keyword>
<keyword evidence="1" id="KW-0812">Transmembrane</keyword>
<protein>
    <submittedName>
        <fullName evidence="2">DUF445 family protein</fullName>
    </submittedName>
</protein>
<name>A0A8J7UKB4_9HYPH</name>
<evidence type="ECO:0000313" key="3">
    <source>
        <dbReference type="Proteomes" id="UP000666240"/>
    </source>
</evidence>
<dbReference type="PANTHER" id="PTHR38442:SF1">
    <property type="entry name" value="INNER MEMBRANE PROTEIN"/>
    <property type="match status" value="1"/>
</dbReference>